<reference evidence="1 2" key="1">
    <citation type="journal article" date="2016" name="PLoS ONE">
        <title>Sequence Assembly of Yarrowia lipolytica Strain W29/CLIB89 Shows Transposable Element Diversity.</title>
        <authorList>
            <person name="Magnan C."/>
            <person name="Yu J."/>
            <person name="Chang I."/>
            <person name="Jahn E."/>
            <person name="Kanomata Y."/>
            <person name="Wu J."/>
            <person name="Zeller M."/>
            <person name="Oakes M."/>
            <person name="Baldi P."/>
            <person name="Sandmeyer S."/>
        </authorList>
    </citation>
    <scope>NUCLEOTIDE SEQUENCE [LARGE SCALE GENOMIC DNA]</scope>
    <source>
        <strain evidence="2">CLIB89(W29)</strain>
    </source>
</reference>
<dbReference type="VEuPathDB" id="FungiDB:YALI1_B08588g"/>
<dbReference type="EMBL" id="CP017554">
    <property type="protein sequence ID" value="AOW01314.1"/>
    <property type="molecule type" value="Genomic_DNA"/>
</dbReference>
<evidence type="ECO:0000313" key="1">
    <source>
        <dbReference type="EMBL" id="AOW01314.1"/>
    </source>
</evidence>
<name>A0A1D8N6Q2_YARLL</name>
<dbReference type="GeneID" id="94582665"/>
<protein>
    <submittedName>
        <fullName evidence="1">Uncharacterized protein</fullName>
    </submittedName>
</protein>
<organism evidence="1 2">
    <name type="scientific">Yarrowia lipolytica</name>
    <name type="common">Candida lipolytica</name>
    <dbReference type="NCBI Taxonomy" id="4952"/>
    <lineage>
        <taxon>Eukaryota</taxon>
        <taxon>Fungi</taxon>
        <taxon>Dikarya</taxon>
        <taxon>Ascomycota</taxon>
        <taxon>Saccharomycotina</taxon>
        <taxon>Dipodascomycetes</taxon>
        <taxon>Dipodascales</taxon>
        <taxon>Dipodascales incertae sedis</taxon>
        <taxon>Yarrowia</taxon>
    </lineage>
</organism>
<accession>A0A1D8N6Q2</accession>
<dbReference type="Proteomes" id="UP000182444">
    <property type="component" value="Chromosome 1B"/>
</dbReference>
<proteinExistence type="predicted"/>
<evidence type="ECO:0000313" key="2">
    <source>
        <dbReference type="Proteomes" id="UP000182444"/>
    </source>
</evidence>
<dbReference type="RefSeq" id="XP_068138108.1">
    <property type="nucleotide sequence ID" value="XM_068282007.1"/>
</dbReference>
<gene>
    <name evidence="1" type="ORF">YALI1_B08588g</name>
</gene>
<dbReference type="AlphaFoldDB" id="A0A1D8N6Q2"/>
<sequence>MFGNLGFHVIWGAPIVVANEVNDVFTPVVDSGWFGGRSEKQLYEASIGEAALLPLEPAAISSSSLDAPFPQLQSMLLITRELVPVRDLQHLLHQDNSLLAWLPHLPTSMISSCFVSRDFLPTRTWMRITSRNTRRGKLLRR</sequence>